<dbReference type="PANTHER" id="PTHR21266:SF60">
    <property type="entry name" value="3-KETOSTEROID-9-ALPHA-MONOOXYGENASE, OXYGENASE COMPONENT"/>
    <property type="match status" value="1"/>
</dbReference>
<dbReference type="InterPro" id="IPR044043">
    <property type="entry name" value="VanA_C_cat"/>
</dbReference>
<sequence length="331" mass="37381">MAAEPYVRNAWYMAAWAAEVPADGFLARTLLDEPWLILQSSDGAWVMMADRCPHRFVPLSRGRRVGDAVACGYHGLTYGMDGACVFNPFGKTLPPEARVATRPLVERHGGLWFWPGDAERADPDAIPDFSFINDARDARDHLLMDVNYELIADNLLDLSHAEFLHTETFGVNGALFEFGEQTVESDDTGAVWNKWDMNGSRPPEWAVPMVGDARVDQWLHMRWHAPASLALMIGVVQSETRAPVVPPMANPHILTPKSARETHYFFTRDHGEEAAQMARRVFLEEDEPMIRAQQEAMGDQDFWALRPVILPSDAAAIRARRRLMQMRREEA</sequence>
<evidence type="ECO:0000256" key="4">
    <source>
        <dbReference type="ARBA" id="ARBA00023004"/>
    </source>
</evidence>
<dbReference type="GO" id="GO:0051213">
    <property type="term" value="F:dioxygenase activity"/>
    <property type="evidence" value="ECO:0007669"/>
    <property type="project" value="UniProtKB-KW"/>
</dbReference>
<dbReference type="InterPro" id="IPR050584">
    <property type="entry name" value="Cholesterol_7-desaturase"/>
</dbReference>
<evidence type="ECO:0000313" key="7">
    <source>
        <dbReference type="EMBL" id="WCT76191.1"/>
    </source>
</evidence>
<keyword evidence="5" id="KW-0411">Iron-sulfur</keyword>
<evidence type="ECO:0000256" key="5">
    <source>
        <dbReference type="ARBA" id="ARBA00023014"/>
    </source>
</evidence>
<keyword evidence="1" id="KW-0001">2Fe-2S</keyword>
<gene>
    <name evidence="7" type="ORF">PQ457_09525</name>
</gene>
<keyword evidence="8" id="KW-1185">Reference proteome</keyword>
<reference evidence="7 8" key="1">
    <citation type="submission" date="2023-02" db="EMBL/GenBank/DDBJ databases">
        <title>Genome sequence of Novosphingobium humi KACC 19094.</title>
        <authorList>
            <person name="Kim S."/>
            <person name="Heo J."/>
            <person name="Kwon S.-W."/>
        </authorList>
    </citation>
    <scope>NUCLEOTIDE SEQUENCE [LARGE SCALE GENOMIC DNA]</scope>
    <source>
        <strain evidence="7 8">KACC 19094</strain>
    </source>
</reference>
<dbReference type="Pfam" id="PF19112">
    <property type="entry name" value="VanA_C"/>
    <property type="match status" value="1"/>
</dbReference>
<name>A0ABY7TT85_9SPHN</name>
<keyword evidence="7" id="KW-0223">Dioxygenase</keyword>
<dbReference type="RefSeq" id="WP_273616642.1">
    <property type="nucleotide sequence ID" value="NZ_CP117417.1"/>
</dbReference>
<evidence type="ECO:0000313" key="8">
    <source>
        <dbReference type="Proteomes" id="UP001218231"/>
    </source>
</evidence>
<dbReference type="SUPFAM" id="SSF55961">
    <property type="entry name" value="Bet v1-like"/>
    <property type="match status" value="1"/>
</dbReference>
<keyword evidence="4" id="KW-0408">Iron</keyword>
<dbReference type="InterPro" id="IPR036922">
    <property type="entry name" value="Rieske_2Fe-2S_sf"/>
</dbReference>
<dbReference type="Proteomes" id="UP001218231">
    <property type="component" value="Chromosome"/>
</dbReference>
<dbReference type="InterPro" id="IPR017941">
    <property type="entry name" value="Rieske_2Fe-2S"/>
</dbReference>
<keyword evidence="3" id="KW-0560">Oxidoreductase</keyword>
<dbReference type="Pfam" id="PF00355">
    <property type="entry name" value="Rieske"/>
    <property type="match status" value="1"/>
</dbReference>
<dbReference type="Gene3D" id="2.102.10.10">
    <property type="entry name" value="Rieske [2Fe-2S] iron-sulphur domain"/>
    <property type="match status" value="1"/>
</dbReference>
<keyword evidence="2" id="KW-0479">Metal-binding</keyword>
<evidence type="ECO:0000256" key="1">
    <source>
        <dbReference type="ARBA" id="ARBA00022714"/>
    </source>
</evidence>
<dbReference type="PROSITE" id="PS51296">
    <property type="entry name" value="RIESKE"/>
    <property type="match status" value="1"/>
</dbReference>
<feature type="domain" description="Rieske" evidence="6">
    <location>
        <begin position="11"/>
        <end position="113"/>
    </location>
</feature>
<evidence type="ECO:0000256" key="3">
    <source>
        <dbReference type="ARBA" id="ARBA00023002"/>
    </source>
</evidence>
<organism evidence="7 8">
    <name type="scientific">Novosphingobium humi</name>
    <dbReference type="NCBI Taxonomy" id="2282397"/>
    <lineage>
        <taxon>Bacteria</taxon>
        <taxon>Pseudomonadati</taxon>
        <taxon>Pseudomonadota</taxon>
        <taxon>Alphaproteobacteria</taxon>
        <taxon>Sphingomonadales</taxon>
        <taxon>Sphingomonadaceae</taxon>
        <taxon>Novosphingobium</taxon>
    </lineage>
</organism>
<protein>
    <submittedName>
        <fullName evidence="7">Aromatic ring-hydroxylating dioxygenase subunit alpha</fullName>
    </submittedName>
</protein>
<dbReference type="PANTHER" id="PTHR21266">
    <property type="entry name" value="IRON-SULFUR DOMAIN CONTAINING PROTEIN"/>
    <property type="match status" value="1"/>
</dbReference>
<proteinExistence type="predicted"/>
<evidence type="ECO:0000259" key="6">
    <source>
        <dbReference type="PROSITE" id="PS51296"/>
    </source>
</evidence>
<dbReference type="EMBL" id="CP117417">
    <property type="protein sequence ID" value="WCT76191.1"/>
    <property type="molecule type" value="Genomic_DNA"/>
</dbReference>
<dbReference type="Gene3D" id="3.90.380.10">
    <property type="entry name" value="Naphthalene 1,2-dioxygenase Alpha Subunit, Chain A, domain 1"/>
    <property type="match status" value="1"/>
</dbReference>
<evidence type="ECO:0000256" key="2">
    <source>
        <dbReference type="ARBA" id="ARBA00022723"/>
    </source>
</evidence>
<dbReference type="SUPFAM" id="SSF50022">
    <property type="entry name" value="ISP domain"/>
    <property type="match status" value="1"/>
</dbReference>
<accession>A0ABY7TT85</accession>